<dbReference type="AlphaFoldDB" id="V3ZYL8"/>
<protein>
    <submittedName>
        <fullName evidence="1">Uncharacterized protein</fullName>
    </submittedName>
</protein>
<dbReference type="HOGENOM" id="CLU_018076_2_1_1"/>
<evidence type="ECO:0000313" key="2">
    <source>
        <dbReference type="Proteomes" id="UP000030746"/>
    </source>
</evidence>
<evidence type="ECO:0000313" key="1">
    <source>
        <dbReference type="EMBL" id="ESO96628.1"/>
    </source>
</evidence>
<dbReference type="GeneID" id="20235219"/>
<accession>V3ZYL8</accession>
<dbReference type="STRING" id="225164.V3ZYL8"/>
<dbReference type="CTD" id="20235219"/>
<dbReference type="FunFam" id="3.40.720.10:FF:000017">
    <property type="entry name" value="Predicted protein"/>
    <property type="match status" value="1"/>
</dbReference>
<dbReference type="InterPro" id="IPR017850">
    <property type="entry name" value="Alkaline_phosphatase_core_sf"/>
</dbReference>
<dbReference type="OMA" id="ICNTDVD"/>
<dbReference type="KEGG" id="lgi:LOTGIDRAFT_147251"/>
<name>V3ZYL8_LOTGI</name>
<dbReference type="Gene3D" id="3.40.720.10">
    <property type="entry name" value="Alkaline Phosphatase, subunit A"/>
    <property type="match status" value="1"/>
</dbReference>
<dbReference type="EMBL" id="KB201439">
    <property type="protein sequence ID" value="ESO96628.1"/>
    <property type="molecule type" value="Genomic_DNA"/>
</dbReference>
<dbReference type="RefSeq" id="XP_009052684.1">
    <property type="nucleotide sequence ID" value="XM_009054436.1"/>
</dbReference>
<dbReference type="InterPro" id="IPR004245">
    <property type="entry name" value="DUF229"/>
</dbReference>
<dbReference type="OrthoDB" id="413313at2759"/>
<dbReference type="PANTHER" id="PTHR10974">
    <property type="entry name" value="FI08016P-RELATED"/>
    <property type="match status" value="1"/>
</dbReference>
<organism evidence="1 2">
    <name type="scientific">Lottia gigantea</name>
    <name type="common">Giant owl limpet</name>
    <dbReference type="NCBI Taxonomy" id="225164"/>
    <lineage>
        <taxon>Eukaryota</taxon>
        <taxon>Metazoa</taxon>
        <taxon>Spiralia</taxon>
        <taxon>Lophotrochozoa</taxon>
        <taxon>Mollusca</taxon>
        <taxon>Gastropoda</taxon>
        <taxon>Patellogastropoda</taxon>
        <taxon>Lottioidea</taxon>
        <taxon>Lottiidae</taxon>
        <taxon>Lottia</taxon>
    </lineage>
</organism>
<dbReference type="Pfam" id="PF02995">
    <property type="entry name" value="DUF229"/>
    <property type="match status" value="1"/>
</dbReference>
<dbReference type="GO" id="GO:0005615">
    <property type="term" value="C:extracellular space"/>
    <property type="evidence" value="ECO:0007669"/>
    <property type="project" value="TreeGrafter"/>
</dbReference>
<sequence length="601" mass="69580">METSELLIDTIGCQIPYFNPFHPDLSEFFDTSHNIVQCRDTIPITYQDNQILKINRSVLIDIPNFSHCTYEPIKRLADDHNIIFLEPVIFQRDVDMTDEFVRVVCYDTQHVTIFRNYHAFIIPNRTTSDKIQRYRDTNNRAGKKSKPDHLNVMMIGVDSVARLNLIAKMPKTRSFLLNTLKAVELEGYTKIADNSFPNAVALLTGKFSAEEYDRLNITYKDYYDGFNTLFKSFNQKDYITLYGEDQAEFGTFNPEGTGFVEKPTDFYLRPFTLAMNQDLSVWNNYYCVVNRPETNIILDYTFEFWKKYPDVPKFSYTFNSRLTHDGLSSLSTADEYHYNNLVRVHRNGFLNNTVLVLFADHGFRGGPVLNTDYGQIQTRMPMMYFVFPKWFPSKYPNKYINLLTNRKRLTAPFDVHATIMEIRDNIKGISRSDSNSKKRGLSLFDEIPVTRICDEAGIIPHWCVCKKSVLTSGIKGPFIQNAGEYVVQQISEVILKDFPQCSKLHLSSIQSAYVYTTKVGITKDHFQAMLRSNKRSDDIYFINIVFATTPGGGVFEATVKYSQGEYYATVESITRLNKYGTDGRCVSSNYFRPLCHCLWFW</sequence>
<proteinExistence type="predicted"/>
<dbReference type="PANTHER" id="PTHR10974:SF1">
    <property type="entry name" value="FI08016P-RELATED"/>
    <property type="match status" value="1"/>
</dbReference>
<keyword evidence="2" id="KW-1185">Reference proteome</keyword>
<reference evidence="1 2" key="1">
    <citation type="journal article" date="2013" name="Nature">
        <title>Insights into bilaterian evolution from three spiralian genomes.</title>
        <authorList>
            <person name="Simakov O."/>
            <person name="Marletaz F."/>
            <person name="Cho S.J."/>
            <person name="Edsinger-Gonzales E."/>
            <person name="Havlak P."/>
            <person name="Hellsten U."/>
            <person name="Kuo D.H."/>
            <person name="Larsson T."/>
            <person name="Lv J."/>
            <person name="Arendt D."/>
            <person name="Savage R."/>
            <person name="Osoegawa K."/>
            <person name="de Jong P."/>
            <person name="Grimwood J."/>
            <person name="Chapman J.A."/>
            <person name="Shapiro H."/>
            <person name="Aerts A."/>
            <person name="Otillar R.P."/>
            <person name="Terry A.Y."/>
            <person name="Boore J.L."/>
            <person name="Grigoriev I.V."/>
            <person name="Lindberg D.R."/>
            <person name="Seaver E.C."/>
            <person name="Weisblat D.A."/>
            <person name="Putnam N.H."/>
            <person name="Rokhsar D.S."/>
        </authorList>
    </citation>
    <scope>NUCLEOTIDE SEQUENCE [LARGE SCALE GENOMIC DNA]</scope>
</reference>
<dbReference type="CDD" id="cd16021">
    <property type="entry name" value="ALP_like"/>
    <property type="match status" value="1"/>
</dbReference>
<dbReference type="Proteomes" id="UP000030746">
    <property type="component" value="Unassembled WGS sequence"/>
</dbReference>
<gene>
    <name evidence="1" type="ORF">LOTGIDRAFT_147251</name>
</gene>
<dbReference type="SUPFAM" id="SSF53649">
    <property type="entry name" value="Alkaline phosphatase-like"/>
    <property type="match status" value="1"/>
</dbReference>